<evidence type="ECO:0000313" key="1">
    <source>
        <dbReference type="EMBL" id="MED6261060.1"/>
    </source>
</evidence>
<comment type="caution">
    <text evidence="1">The sequence shown here is derived from an EMBL/GenBank/DDBJ whole genome shotgun (WGS) entry which is preliminary data.</text>
</comment>
<dbReference type="EMBL" id="JAHUTI010089539">
    <property type="protein sequence ID" value="MED6261060.1"/>
    <property type="molecule type" value="Genomic_DNA"/>
</dbReference>
<accession>A0ABU7CGU5</accession>
<reference evidence="1 2" key="1">
    <citation type="submission" date="2021-07" db="EMBL/GenBank/DDBJ databases">
        <authorList>
            <person name="Palmer J.M."/>
        </authorList>
    </citation>
    <scope>NUCLEOTIDE SEQUENCE [LARGE SCALE GENOMIC DNA]</scope>
    <source>
        <strain evidence="1 2">AT_MEX2019</strain>
        <tissue evidence="1">Muscle</tissue>
    </source>
</reference>
<sequence>MLPFNHKPPRRAVEAVFPRWSATSCLPKEIFVKSLPHVADLHSRVQRVRQPGPPLPSCRLTALTDAAAAVLMPPAATERESLVSGSAIPCINFVPLPGHVSLPHVLFASETYFSPLPPFPLILPLIWITESAVW</sequence>
<organism evidence="1 2">
    <name type="scientific">Ataeniobius toweri</name>
    <dbReference type="NCBI Taxonomy" id="208326"/>
    <lineage>
        <taxon>Eukaryota</taxon>
        <taxon>Metazoa</taxon>
        <taxon>Chordata</taxon>
        <taxon>Craniata</taxon>
        <taxon>Vertebrata</taxon>
        <taxon>Euteleostomi</taxon>
        <taxon>Actinopterygii</taxon>
        <taxon>Neopterygii</taxon>
        <taxon>Teleostei</taxon>
        <taxon>Neoteleostei</taxon>
        <taxon>Acanthomorphata</taxon>
        <taxon>Ovalentaria</taxon>
        <taxon>Atherinomorphae</taxon>
        <taxon>Cyprinodontiformes</taxon>
        <taxon>Goodeidae</taxon>
        <taxon>Ataeniobius</taxon>
    </lineage>
</organism>
<name>A0ABU7CGU5_9TELE</name>
<evidence type="ECO:0000313" key="2">
    <source>
        <dbReference type="Proteomes" id="UP001345963"/>
    </source>
</evidence>
<protein>
    <submittedName>
        <fullName evidence="1">Uncharacterized protein</fullName>
    </submittedName>
</protein>
<keyword evidence="2" id="KW-1185">Reference proteome</keyword>
<dbReference type="Proteomes" id="UP001345963">
    <property type="component" value="Unassembled WGS sequence"/>
</dbReference>
<proteinExistence type="predicted"/>
<gene>
    <name evidence="1" type="ORF">ATANTOWER_000306</name>
</gene>